<evidence type="ECO:0000313" key="7">
    <source>
        <dbReference type="Proteomes" id="UP001345827"/>
    </source>
</evidence>
<keyword evidence="4" id="KW-1015">Disulfide bond</keyword>
<dbReference type="PANTHER" id="PTHR46811:SF1">
    <property type="entry name" value="COILED-COIL-HELIX-COILED-COIL-HELIX DOMAIN-CONTAINING PROTEIN 7"/>
    <property type="match status" value="1"/>
</dbReference>
<comment type="caution">
    <text evidence="6">The sequence shown here is derived from an EMBL/GenBank/DDBJ whole genome shotgun (WGS) entry which is preliminary data.</text>
</comment>
<dbReference type="AlphaFoldDB" id="A0AAV9Q6J2"/>
<evidence type="ECO:0000256" key="1">
    <source>
        <dbReference type="ARBA" id="ARBA00003875"/>
    </source>
</evidence>
<dbReference type="PANTHER" id="PTHR46811">
    <property type="entry name" value="COILED-COIL-HELIX-COILED-COIL-HELIX DOMAIN-CONTAINING PROTEIN 7"/>
    <property type="match status" value="1"/>
</dbReference>
<accession>A0AAV9Q6J2</accession>
<dbReference type="GO" id="GO:0005758">
    <property type="term" value="C:mitochondrial intermembrane space"/>
    <property type="evidence" value="ECO:0007669"/>
    <property type="project" value="UniProtKB-SubCell"/>
</dbReference>
<sequence length="90" mass="10373">MANSADSSQSTDQPVDWDKQKVAFQSKRTSEYYDPCQEAANKSIKCMNRNGGDRDMCQDYFQCVPDPVHRLTPFRRCGSLRRQIATLLQH</sequence>
<feature type="compositionally biased region" description="Polar residues" evidence="5">
    <location>
        <begin position="1"/>
        <end position="13"/>
    </location>
</feature>
<evidence type="ECO:0000256" key="3">
    <source>
        <dbReference type="ARBA" id="ARBA00023128"/>
    </source>
</evidence>
<gene>
    <name evidence="6" type="primary">COX23</name>
    <name evidence="6" type="ORF">LTR25_005547</name>
</gene>
<keyword evidence="3" id="KW-0496">Mitochondrion</keyword>
<reference evidence="6 7" key="1">
    <citation type="submission" date="2023-06" db="EMBL/GenBank/DDBJ databases">
        <title>Black Yeasts Isolated from many extreme environments.</title>
        <authorList>
            <person name="Coleine C."/>
            <person name="Stajich J.E."/>
            <person name="Selbmann L."/>
        </authorList>
    </citation>
    <scope>NUCLEOTIDE SEQUENCE [LARGE SCALE GENOMIC DNA]</scope>
    <source>
        <strain evidence="6 7">CCFEE 5887</strain>
    </source>
</reference>
<evidence type="ECO:0000256" key="5">
    <source>
        <dbReference type="SAM" id="MobiDB-lite"/>
    </source>
</evidence>
<proteinExistence type="predicted"/>
<comment type="function">
    <text evidence="1">Required for the assembly of cytochrome c oxidase.</text>
</comment>
<comment type="subcellular location">
    <subcellularLocation>
        <location evidence="2">Mitochondrion intermembrane space</location>
    </subcellularLocation>
</comment>
<evidence type="ECO:0000256" key="4">
    <source>
        <dbReference type="ARBA" id="ARBA00023157"/>
    </source>
</evidence>
<organism evidence="6 7">
    <name type="scientific">Vermiconidia calcicola</name>
    <dbReference type="NCBI Taxonomy" id="1690605"/>
    <lineage>
        <taxon>Eukaryota</taxon>
        <taxon>Fungi</taxon>
        <taxon>Dikarya</taxon>
        <taxon>Ascomycota</taxon>
        <taxon>Pezizomycotina</taxon>
        <taxon>Dothideomycetes</taxon>
        <taxon>Dothideomycetidae</taxon>
        <taxon>Mycosphaerellales</taxon>
        <taxon>Extremaceae</taxon>
        <taxon>Vermiconidia</taxon>
    </lineage>
</organism>
<dbReference type="EMBL" id="JAXLQG010000008">
    <property type="protein sequence ID" value="KAK5536872.1"/>
    <property type="molecule type" value="Genomic_DNA"/>
</dbReference>
<evidence type="ECO:0000256" key="2">
    <source>
        <dbReference type="ARBA" id="ARBA00004569"/>
    </source>
</evidence>
<keyword evidence="7" id="KW-1185">Reference proteome</keyword>
<name>A0AAV9Q6J2_9PEZI</name>
<protein>
    <submittedName>
        <fullName evidence="6">Mitochondrial copper homeostasis protein</fullName>
    </submittedName>
</protein>
<feature type="region of interest" description="Disordered" evidence="5">
    <location>
        <begin position="1"/>
        <end position="20"/>
    </location>
</feature>
<dbReference type="SUPFAM" id="SSF47072">
    <property type="entry name" value="Cysteine alpha-hairpin motif"/>
    <property type="match status" value="1"/>
</dbReference>
<dbReference type="InterPro" id="IPR051040">
    <property type="entry name" value="COX23"/>
</dbReference>
<evidence type="ECO:0000313" key="6">
    <source>
        <dbReference type="EMBL" id="KAK5536872.1"/>
    </source>
</evidence>
<dbReference type="InterPro" id="IPR009069">
    <property type="entry name" value="Cys_alpha_HP_mot_SF"/>
</dbReference>
<dbReference type="Proteomes" id="UP001345827">
    <property type="component" value="Unassembled WGS sequence"/>
</dbReference>
<dbReference type="GO" id="GO:0033108">
    <property type="term" value="P:mitochondrial respiratory chain complex assembly"/>
    <property type="evidence" value="ECO:0007669"/>
    <property type="project" value="TreeGrafter"/>
</dbReference>